<evidence type="ECO:0000313" key="6">
    <source>
        <dbReference type="Proteomes" id="UP000015100"/>
    </source>
</evidence>
<dbReference type="GO" id="GO:0005739">
    <property type="term" value="C:mitochondrion"/>
    <property type="evidence" value="ECO:0007669"/>
    <property type="project" value="UniProtKB-SubCell"/>
</dbReference>
<proteinExistence type="inferred from homology"/>
<keyword evidence="6" id="KW-1185">Reference proteome</keyword>
<dbReference type="AlphaFoldDB" id="S8AIW6"/>
<reference evidence="6" key="2">
    <citation type="submission" date="2013-04" db="EMBL/GenBank/DDBJ databases">
        <title>Genomic mechanisms accounting for the adaptation to parasitism in nematode-trapping fungi.</title>
        <authorList>
            <person name="Ahren D.G."/>
        </authorList>
    </citation>
    <scope>NUCLEOTIDE SEQUENCE [LARGE SCALE GENOMIC DNA]</scope>
    <source>
        <strain evidence="6">CBS 200.50</strain>
    </source>
</reference>
<evidence type="ECO:0000259" key="4">
    <source>
        <dbReference type="Pfam" id="PF20772"/>
    </source>
</evidence>
<feature type="domain" description="TACO1/YebC-like second and third" evidence="3">
    <location>
        <begin position="137"/>
        <end position="302"/>
    </location>
</feature>
<dbReference type="InterPro" id="IPR049083">
    <property type="entry name" value="TACO1_YebC_N"/>
</dbReference>
<comment type="subcellular location">
    <subcellularLocation>
        <location evidence="1">Mitochondrion</location>
    </subcellularLocation>
</comment>
<dbReference type="FunFam" id="1.10.10.200:FF:000002">
    <property type="entry name" value="Probable transcriptional regulatory protein CLM62_37755"/>
    <property type="match status" value="1"/>
</dbReference>
<organism evidence="5 6">
    <name type="scientific">Dactylellina haptotyla (strain CBS 200.50)</name>
    <name type="common">Nematode-trapping fungus</name>
    <name type="synonym">Monacrosporium haptotylum</name>
    <dbReference type="NCBI Taxonomy" id="1284197"/>
    <lineage>
        <taxon>Eukaryota</taxon>
        <taxon>Fungi</taxon>
        <taxon>Dikarya</taxon>
        <taxon>Ascomycota</taxon>
        <taxon>Pezizomycotina</taxon>
        <taxon>Orbiliomycetes</taxon>
        <taxon>Orbiliales</taxon>
        <taxon>Orbiliaceae</taxon>
        <taxon>Dactylellina</taxon>
    </lineage>
</organism>
<dbReference type="Gene3D" id="3.30.70.980">
    <property type="match status" value="2"/>
</dbReference>
<comment type="caution">
    <text evidence="5">The sequence shown here is derived from an EMBL/GenBank/DDBJ whole genome shotgun (WGS) entry which is preliminary data.</text>
</comment>
<dbReference type="OrthoDB" id="2017544at2759"/>
<dbReference type="PANTHER" id="PTHR12532">
    <property type="entry name" value="TRANSLATIONAL ACTIVATOR OF CYTOCHROME C OXIDASE 1"/>
    <property type="match status" value="1"/>
</dbReference>
<dbReference type="InterPro" id="IPR048300">
    <property type="entry name" value="TACO1_YebC-like_2nd/3rd_dom"/>
</dbReference>
<dbReference type="InterPro" id="IPR029072">
    <property type="entry name" value="YebC-like"/>
</dbReference>
<evidence type="ECO:0000256" key="1">
    <source>
        <dbReference type="ARBA" id="ARBA00004173"/>
    </source>
</evidence>
<dbReference type="EMBL" id="AQGS01000257">
    <property type="protein sequence ID" value="EPS41096.1"/>
    <property type="molecule type" value="Genomic_DNA"/>
</dbReference>
<dbReference type="PANTHER" id="PTHR12532:SF0">
    <property type="entry name" value="TRANSLATIONAL ACTIVATOR OF CYTOCHROME C OXIDASE 1"/>
    <property type="match status" value="1"/>
</dbReference>
<dbReference type="Pfam" id="PF01709">
    <property type="entry name" value="Transcrip_reg"/>
    <property type="match status" value="1"/>
</dbReference>
<sequence length="318" mass="35652">MSVQRSLRALRRVSSARAATGLPIHAIRPPWLLHQESATTSTLVRTLCVSAQCQSGHSKWSKIRHDKGKKDANKANSFSKMSEQITEYTKRYGYDPKTNPRLKLLLDAAKKSGMSGTSMENAVKRGQGLSISGKPLEMVLIEGMTPHGVSFIVECYTDNKLRTLQDVRLIINKSGGKATPVQYLFLKHPFMHLTGPEDISPEEQLAILEDPVLTLPIEYVGLLPGETSTWEARVEQTDTPLQIVEDMQKALPEGWSITKTGMKYYPSDHVQVEDESEIGESFRSFVDKLEDCSDVSEVYTNLRWSSYEPPTHELVLTE</sequence>
<reference evidence="5 6" key="1">
    <citation type="journal article" date="2013" name="PLoS Genet.">
        <title>Genomic mechanisms accounting for the adaptation to parasitism in nematode-trapping fungi.</title>
        <authorList>
            <person name="Meerupati T."/>
            <person name="Andersson K.M."/>
            <person name="Friman E."/>
            <person name="Kumar D."/>
            <person name="Tunlid A."/>
            <person name="Ahren D."/>
        </authorList>
    </citation>
    <scope>NUCLEOTIDE SEQUENCE [LARGE SCALE GENOMIC DNA]</scope>
    <source>
        <strain evidence="5 6">CBS 200.50</strain>
    </source>
</reference>
<protein>
    <submittedName>
        <fullName evidence="5">Uncharacterized protein</fullName>
    </submittedName>
</protein>
<dbReference type="InterPro" id="IPR002876">
    <property type="entry name" value="Transcrip_reg_TACO1-like"/>
</dbReference>
<evidence type="ECO:0000256" key="2">
    <source>
        <dbReference type="ARBA" id="ARBA00008724"/>
    </source>
</evidence>
<dbReference type="Pfam" id="PF20772">
    <property type="entry name" value="TACO1_YebC_N"/>
    <property type="match status" value="1"/>
</dbReference>
<dbReference type="STRING" id="1284197.S8AIW6"/>
<evidence type="ECO:0000313" key="5">
    <source>
        <dbReference type="EMBL" id="EPS41096.1"/>
    </source>
</evidence>
<accession>S8AIW6</accession>
<name>S8AIW6_DACHA</name>
<dbReference type="Gene3D" id="1.10.10.200">
    <property type="match status" value="1"/>
</dbReference>
<feature type="domain" description="TACO1/YebC-like N-terminal" evidence="4">
    <location>
        <begin position="58"/>
        <end position="128"/>
    </location>
</feature>
<dbReference type="InterPro" id="IPR017856">
    <property type="entry name" value="Integrase-like_N"/>
</dbReference>
<comment type="similarity">
    <text evidence="2">Belongs to the TACO1 family.</text>
</comment>
<gene>
    <name evidence="5" type="ORF">H072_5027</name>
</gene>
<evidence type="ECO:0000259" key="3">
    <source>
        <dbReference type="Pfam" id="PF01709"/>
    </source>
</evidence>
<dbReference type="Proteomes" id="UP000015100">
    <property type="component" value="Unassembled WGS sequence"/>
</dbReference>
<dbReference type="SUPFAM" id="SSF75625">
    <property type="entry name" value="YebC-like"/>
    <property type="match status" value="1"/>
</dbReference>
<dbReference type="eggNOG" id="KOG2972">
    <property type="taxonomic scope" value="Eukaryota"/>
</dbReference>
<dbReference type="HOGENOM" id="CLU_062974_1_2_1"/>
<dbReference type="InterPro" id="IPR026564">
    <property type="entry name" value="Transcrip_reg_TACO1-like_dom3"/>
</dbReference>
<dbReference type="OMA" id="AQWKVKH"/>